<dbReference type="GO" id="GO:0008289">
    <property type="term" value="F:lipid binding"/>
    <property type="evidence" value="ECO:0007669"/>
    <property type="project" value="InterPro"/>
</dbReference>
<evidence type="ECO:0000256" key="1">
    <source>
        <dbReference type="ARBA" id="ARBA00010090"/>
    </source>
</evidence>
<dbReference type="Proteomes" id="UP000694680">
    <property type="component" value="Chromosome 8"/>
</dbReference>
<reference evidence="3" key="2">
    <citation type="submission" date="2025-08" db="UniProtKB">
        <authorList>
            <consortium name="Ensembl"/>
        </authorList>
    </citation>
    <scope>IDENTIFICATION</scope>
</reference>
<evidence type="ECO:0000256" key="2">
    <source>
        <dbReference type="SAM" id="MobiDB-lite"/>
    </source>
</evidence>
<dbReference type="AlphaFoldDB" id="A0A8C5HSK8"/>
<dbReference type="GO" id="GO:0042157">
    <property type="term" value="P:lipoprotein metabolic process"/>
    <property type="evidence" value="ECO:0007669"/>
    <property type="project" value="InterPro"/>
</dbReference>
<evidence type="ECO:0000313" key="4">
    <source>
        <dbReference type="Proteomes" id="UP000694680"/>
    </source>
</evidence>
<evidence type="ECO:0000313" key="3">
    <source>
        <dbReference type="Ensembl" id="ENSGWIP00000050265.1"/>
    </source>
</evidence>
<organism evidence="3 4">
    <name type="scientific">Gouania willdenowi</name>
    <name type="common">Blunt-snouted clingfish</name>
    <name type="synonym">Lepadogaster willdenowi</name>
    <dbReference type="NCBI Taxonomy" id="441366"/>
    <lineage>
        <taxon>Eukaryota</taxon>
        <taxon>Metazoa</taxon>
        <taxon>Chordata</taxon>
        <taxon>Craniata</taxon>
        <taxon>Vertebrata</taxon>
        <taxon>Euteleostomi</taxon>
        <taxon>Actinopterygii</taxon>
        <taxon>Neopterygii</taxon>
        <taxon>Teleostei</taxon>
        <taxon>Neoteleostei</taxon>
        <taxon>Acanthomorphata</taxon>
        <taxon>Ovalentaria</taxon>
        <taxon>Blenniimorphae</taxon>
        <taxon>Blenniiformes</taxon>
        <taxon>Gobiesocoidei</taxon>
        <taxon>Gobiesocidae</taxon>
        <taxon>Gobiesocinae</taxon>
        <taxon>Gouania</taxon>
    </lineage>
</organism>
<dbReference type="PANTHER" id="PTHR14096">
    <property type="entry name" value="APOLIPOPROTEIN L"/>
    <property type="match status" value="1"/>
</dbReference>
<dbReference type="GO" id="GO:0006869">
    <property type="term" value="P:lipid transport"/>
    <property type="evidence" value="ECO:0007669"/>
    <property type="project" value="InterPro"/>
</dbReference>
<dbReference type="GO" id="GO:0016020">
    <property type="term" value="C:membrane"/>
    <property type="evidence" value="ECO:0007669"/>
    <property type="project" value="TreeGrafter"/>
</dbReference>
<dbReference type="Ensembl" id="ENSGWIT00000054296.1">
    <property type="protein sequence ID" value="ENSGWIP00000050265.1"/>
    <property type="gene ID" value="ENSGWIG00000024450.1"/>
</dbReference>
<reference evidence="3" key="1">
    <citation type="submission" date="2020-06" db="EMBL/GenBank/DDBJ databases">
        <authorList>
            <consortium name="Wellcome Sanger Institute Data Sharing"/>
        </authorList>
    </citation>
    <scope>NUCLEOTIDE SEQUENCE [LARGE SCALE GENOMIC DNA]</scope>
</reference>
<proteinExistence type="inferred from homology"/>
<feature type="region of interest" description="Disordered" evidence="2">
    <location>
        <begin position="557"/>
        <end position="587"/>
    </location>
</feature>
<sequence>MADPRKKLQNALCRYTTDTLSYILTVKSFCENSSKWMLWRETELDLMMDIKDRMDQITKVTDAKNKGQAFLKHMKNMFTPAASVVNQYAELEKELSEVLRDTLDGLNKLDCFLDAVEKLAVTSLHVFMENEMLCLPVDVTLSDIQVVLLATASISPLLLEFKKENEEFFLPKLKNLEVIAYRLDKYIQTIETICEKLEKSCSCDFGLKKTNIIKVNVHKGLSKDYIQKMLDHINLLDEIRMDQQFRMVFLFQQETGQHFVKEFTERQPRMLEFLQQLEETAVQLSRMHTGAKISSVAGSSVGLVGGVMSIVGLALIPVTLGASLALTMTGLGLGITSGVNSAVTTFTEIGVNTAQNKKAGELFQNFMEDVQSLQDCVDQVSSQMAERLKAAQVEVAVGVGRAVCTGGGVAKSIDSLVDFAAGVRLLKPKEVVSSVGKAVAQEGKLGQSISRMASDVPDIGQVAAKSSLALTKSARVGLIAVNALFVGLDIFIICKDSISLAKGSQSEAAQFISERVALWRSVMGSWQKIHDSLAEGLPAAEKKEAALSTPFYMSMKIKDPTNEEPSENVEGNLANSQYQKKAIDEVD</sequence>
<dbReference type="Pfam" id="PF05461">
    <property type="entry name" value="ApoL"/>
    <property type="match status" value="1"/>
</dbReference>
<accession>A0A8C5HSK8</accession>
<name>A0A8C5HSK8_GOUWI</name>
<dbReference type="InterPro" id="IPR008405">
    <property type="entry name" value="ApoL"/>
</dbReference>
<dbReference type="PANTHER" id="PTHR14096:SF57">
    <property type="entry name" value="APOLIPOPROTEIN L4"/>
    <property type="match status" value="1"/>
</dbReference>
<dbReference type="GO" id="GO:0005576">
    <property type="term" value="C:extracellular region"/>
    <property type="evidence" value="ECO:0007669"/>
    <property type="project" value="InterPro"/>
</dbReference>
<gene>
    <name evidence="3" type="primary">LOC114467803</name>
</gene>
<comment type="similarity">
    <text evidence="1">Belongs to the apolipoprotein L family.</text>
</comment>
<keyword evidence="4" id="KW-1185">Reference proteome</keyword>
<protein>
    <submittedName>
        <fullName evidence="3">Uncharacterized LOC114467803</fullName>
    </submittedName>
</protein>
<reference evidence="3" key="3">
    <citation type="submission" date="2025-09" db="UniProtKB">
        <authorList>
            <consortium name="Ensembl"/>
        </authorList>
    </citation>
    <scope>IDENTIFICATION</scope>
</reference>